<name>A0A015N409_RHIIW</name>
<gene>
    <name evidence="2" type="ORF">RirG_056460</name>
</gene>
<dbReference type="AlphaFoldDB" id="A0A015N409"/>
<dbReference type="HOGENOM" id="CLU_2110290_0_0_1"/>
<comment type="caution">
    <text evidence="2">The sequence shown here is derived from an EMBL/GenBank/DDBJ whole genome shotgun (WGS) entry which is preliminary data.</text>
</comment>
<proteinExistence type="predicted"/>
<evidence type="ECO:0000313" key="2">
    <source>
        <dbReference type="EMBL" id="EXX73858.1"/>
    </source>
</evidence>
<keyword evidence="3" id="KW-1185">Reference proteome</keyword>
<protein>
    <submittedName>
        <fullName evidence="2">Uncharacterized protein</fullName>
    </submittedName>
</protein>
<keyword evidence="1" id="KW-0472">Membrane</keyword>
<dbReference type="Proteomes" id="UP000022910">
    <property type="component" value="Unassembled WGS sequence"/>
</dbReference>
<sequence>MAAITTIVAPLALTIMMTGSLAFVTICTIFRTMSMTSSTFVTLITFITKMIVFTTYVTFTFIYNMTKSTAAKTSMSQLISNIIKFVIRQRRPRVSTTSYISYSISFHIFKSFRQF</sequence>
<keyword evidence="1" id="KW-1133">Transmembrane helix</keyword>
<dbReference type="EMBL" id="JEMT01013541">
    <property type="protein sequence ID" value="EXX73858.1"/>
    <property type="molecule type" value="Genomic_DNA"/>
</dbReference>
<feature type="transmembrane region" description="Helical" evidence="1">
    <location>
        <begin position="38"/>
        <end position="63"/>
    </location>
</feature>
<evidence type="ECO:0000313" key="3">
    <source>
        <dbReference type="Proteomes" id="UP000022910"/>
    </source>
</evidence>
<keyword evidence="1" id="KW-0812">Transmembrane</keyword>
<reference evidence="2 3" key="1">
    <citation type="submission" date="2014-02" db="EMBL/GenBank/DDBJ databases">
        <title>Single nucleus genome sequencing reveals high similarity among nuclei of an endomycorrhizal fungus.</title>
        <authorList>
            <person name="Lin K."/>
            <person name="Geurts R."/>
            <person name="Zhang Z."/>
            <person name="Limpens E."/>
            <person name="Saunders D.G."/>
            <person name="Mu D."/>
            <person name="Pang E."/>
            <person name="Cao H."/>
            <person name="Cha H."/>
            <person name="Lin T."/>
            <person name="Zhou Q."/>
            <person name="Shang Y."/>
            <person name="Li Y."/>
            <person name="Ivanov S."/>
            <person name="Sharma T."/>
            <person name="Velzen R.V."/>
            <person name="Ruijter N.D."/>
            <person name="Aanen D.K."/>
            <person name="Win J."/>
            <person name="Kamoun S."/>
            <person name="Bisseling T."/>
            <person name="Huang S."/>
        </authorList>
    </citation>
    <scope>NUCLEOTIDE SEQUENCE [LARGE SCALE GENOMIC DNA]</scope>
    <source>
        <strain evidence="3">DAOM197198w</strain>
    </source>
</reference>
<organism evidence="2 3">
    <name type="scientific">Rhizophagus irregularis (strain DAOM 197198w)</name>
    <name type="common">Glomus intraradices</name>
    <dbReference type="NCBI Taxonomy" id="1432141"/>
    <lineage>
        <taxon>Eukaryota</taxon>
        <taxon>Fungi</taxon>
        <taxon>Fungi incertae sedis</taxon>
        <taxon>Mucoromycota</taxon>
        <taxon>Glomeromycotina</taxon>
        <taxon>Glomeromycetes</taxon>
        <taxon>Glomerales</taxon>
        <taxon>Glomeraceae</taxon>
        <taxon>Rhizophagus</taxon>
    </lineage>
</organism>
<accession>A0A015N409</accession>
<evidence type="ECO:0000256" key="1">
    <source>
        <dbReference type="SAM" id="Phobius"/>
    </source>
</evidence>